<name>A0A0M6WHI2_9FIRM</name>
<protein>
    <submittedName>
        <fullName evidence="1">Uncharacterized protein</fullName>
    </submittedName>
</protein>
<sequence length="139" mass="16312">MQYTPRDILNYVYEKELDTQFLLVTANHVQDFSIGEITDKKIEKRGEDFYLVSKSYHLDIKITDDEVLTAAINGLYISAFISRKDDNYRVHFLVHQYPDQMKARFEEEITKDVVDYMIYGTIMALRLDAPEKVNAYLGI</sequence>
<dbReference type="STRING" id="360807.ERS852392_00242"/>
<organism evidence="1 2">
    <name type="scientific">Roseburia inulinivorans</name>
    <dbReference type="NCBI Taxonomy" id="360807"/>
    <lineage>
        <taxon>Bacteria</taxon>
        <taxon>Bacillati</taxon>
        <taxon>Bacillota</taxon>
        <taxon>Clostridia</taxon>
        <taxon>Lachnospirales</taxon>
        <taxon>Lachnospiraceae</taxon>
        <taxon>Roseburia</taxon>
    </lineage>
</organism>
<evidence type="ECO:0000313" key="2">
    <source>
        <dbReference type="Proteomes" id="UP000049828"/>
    </source>
</evidence>
<dbReference type="RefSeq" id="WP_021922157.1">
    <property type="nucleotide sequence ID" value="NZ_CVRS01000063.1"/>
</dbReference>
<accession>A0A0M6WHI2</accession>
<gene>
    <name evidence="1" type="ORF">RIL183_18391</name>
</gene>
<dbReference type="AlphaFoldDB" id="A0A0M6WHI2"/>
<dbReference type="EMBL" id="CVRS01000063">
    <property type="protein sequence ID" value="CRL36080.1"/>
    <property type="molecule type" value="Genomic_DNA"/>
</dbReference>
<dbReference type="OrthoDB" id="2058382at2"/>
<evidence type="ECO:0000313" key="1">
    <source>
        <dbReference type="EMBL" id="CRL36080.1"/>
    </source>
</evidence>
<proteinExistence type="predicted"/>
<dbReference type="Proteomes" id="UP000049828">
    <property type="component" value="Unassembled WGS sequence"/>
</dbReference>
<reference evidence="2" key="1">
    <citation type="submission" date="2015-05" db="EMBL/GenBank/DDBJ databases">
        <authorList>
            <consortium name="Pathogen Informatics"/>
        </authorList>
    </citation>
    <scope>NUCLEOTIDE SEQUENCE [LARGE SCALE GENOMIC DNA]</scope>
    <source>
        <strain evidence="2">L1-83</strain>
    </source>
</reference>
<keyword evidence="2" id="KW-1185">Reference proteome</keyword>